<accession>A0ACC2KA54</accession>
<organism evidence="1 2">
    <name type="scientific">Persea americana</name>
    <name type="common">Avocado</name>
    <dbReference type="NCBI Taxonomy" id="3435"/>
    <lineage>
        <taxon>Eukaryota</taxon>
        <taxon>Viridiplantae</taxon>
        <taxon>Streptophyta</taxon>
        <taxon>Embryophyta</taxon>
        <taxon>Tracheophyta</taxon>
        <taxon>Spermatophyta</taxon>
        <taxon>Magnoliopsida</taxon>
        <taxon>Magnoliidae</taxon>
        <taxon>Laurales</taxon>
        <taxon>Lauraceae</taxon>
        <taxon>Persea</taxon>
    </lineage>
</organism>
<comment type="caution">
    <text evidence="1">The sequence shown here is derived from an EMBL/GenBank/DDBJ whole genome shotgun (WGS) entry which is preliminary data.</text>
</comment>
<dbReference type="EMBL" id="CM056812">
    <property type="protein sequence ID" value="KAJ8617822.1"/>
    <property type="molecule type" value="Genomic_DNA"/>
</dbReference>
<proteinExistence type="predicted"/>
<sequence length="174" mass="19416">MGEQTDDPDYPIEAVLARKRNGGGEGATEAPRQGWKRNGGPQVGSLCLGLLTIGCCCTHSPTRGFVASNNSVFRYFEIFLKIKKLEYILRYQHGVGIKSFKIDKFMRMKIAHDTVKGNPFGDTENSNERDSELKLLQMHLSKSIPARFGRGAERRAKRERAAEKAITNVVSLKS</sequence>
<dbReference type="Proteomes" id="UP001234297">
    <property type="component" value="Chromosome 4"/>
</dbReference>
<protein>
    <submittedName>
        <fullName evidence="1">Uncharacterized protein</fullName>
    </submittedName>
</protein>
<name>A0ACC2KA54_PERAE</name>
<keyword evidence="2" id="KW-1185">Reference proteome</keyword>
<evidence type="ECO:0000313" key="1">
    <source>
        <dbReference type="EMBL" id="KAJ8617822.1"/>
    </source>
</evidence>
<reference evidence="1 2" key="1">
    <citation type="journal article" date="2022" name="Hortic Res">
        <title>A haplotype resolved chromosomal level avocado genome allows analysis of novel avocado genes.</title>
        <authorList>
            <person name="Nath O."/>
            <person name="Fletcher S.J."/>
            <person name="Hayward A."/>
            <person name="Shaw L.M."/>
            <person name="Masouleh A.K."/>
            <person name="Furtado A."/>
            <person name="Henry R.J."/>
            <person name="Mitter N."/>
        </authorList>
    </citation>
    <scope>NUCLEOTIDE SEQUENCE [LARGE SCALE GENOMIC DNA]</scope>
    <source>
        <strain evidence="2">cv. Hass</strain>
    </source>
</reference>
<evidence type="ECO:0000313" key="2">
    <source>
        <dbReference type="Proteomes" id="UP001234297"/>
    </source>
</evidence>
<gene>
    <name evidence="1" type="ORF">MRB53_014008</name>
</gene>